<keyword evidence="1" id="KW-0489">Methyltransferase</keyword>
<keyword evidence="2" id="KW-0808">Transferase</keyword>
<dbReference type="GO" id="GO:0009007">
    <property type="term" value="F:site-specific DNA-methyltransferase (adenine-specific) activity"/>
    <property type="evidence" value="ECO:0007669"/>
    <property type="project" value="UniProtKB-EC"/>
</dbReference>
<comment type="caution">
    <text evidence="4">The sequence shown here is derived from an EMBL/GenBank/DDBJ whole genome shotgun (WGS) entry which is preliminary data.</text>
</comment>
<evidence type="ECO:0000256" key="1">
    <source>
        <dbReference type="ARBA" id="ARBA00022603"/>
    </source>
</evidence>
<evidence type="ECO:0000256" key="2">
    <source>
        <dbReference type="ARBA" id="ARBA00022679"/>
    </source>
</evidence>
<dbReference type="AlphaFoldDB" id="A0A7C4L0P0"/>
<dbReference type="Pfam" id="PF02086">
    <property type="entry name" value="MethyltransfD12"/>
    <property type="match status" value="1"/>
</dbReference>
<sequence>MLINQPLLLEVQTKRVFPKPFLKWAGGKTQLIDQLTELFPKNFSRYCEPFMGSAAPIKRAADWRDSSRLTGFFPLRAFSRFPVESTLAHQRLSPLGTMPQTVGEK</sequence>
<organism evidence="4">
    <name type="scientific">Bellilinea caldifistulae</name>
    <dbReference type="NCBI Taxonomy" id="360411"/>
    <lineage>
        <taxon>Bacteria</taxon>
        <taxon>Bacillati</taxon>
        <taxon>Chloroflexota</taxon>
        <taxon>Anaerolineae</taxon>
        <taxon>Anaerolineales</taxon>
        <taxon>Anaerolineaceae</taxon>
        <taxon>Bellilinea</taxon>
    </lineage>
</organism>
<reference evidence="4" key="1">
    <citation type="journal article" date="2020" name="mSystems">
        <title>Genome- and Community-Level Interaction Insights into Carbon Utilization and Element Cycling Functions of Hydrothermarchaeota in Hydrothermal Sediment.</title>
        <authorList>
            <person name="Zhou Z."/>
            <person name="Liu Y."/>
            <person name="Xu W."/>
            <person name="Pan J."/>
            <person name="Luo Z.H."/>
            <person name="Li M."/>
        </authorList>
    </citation>
    <scope>NUCLEOTIDE SEQUENCE [LARGE SCALE GENOMIC DNA]</scope>
    <source>
        <strain evidence="4">SpSt-556</strain>
    </source>
</reference>
<keyword evidence="3" id="KW-0949">S-adenosyl-L-methionine</keyword>
<name>A0A7C4L0P0_9CHLR</name>
<evidence type="ECO:0000313" key="4">
    <source>
        <dbReference type="EMBL" id="HGS88356.1"/>
    </source>
</evidence>
<dbReference type="GO" id="GO:0032259">
    <property type="term" value="P:methylation"/>
    <property type="evidence" value="ECO:0007669"/>
    <property type="project" value="UniProtKB-KW"/>
</dbReference>
<dbReference type="PRINTS" id="PR00505">
    <property type="entry name" value="D12N6MTFRASE"/>
</dbReference>
<dbReference type="EMBL" id="DSXR01000126">
    <property type="protein sequence ID" value="HGS88356.1"/>
    <property type="molecule type" value="Genomic_DNA"/>
</dbReference>
<proteinExistence type="predicted"/>
<dbReference type="GO" id="GO:0009307">
    <property type="term" value="P:DNA restriction-modification system"/>
    <property type="evidence" value="ECO:0007669"/>
    <property type="project" value="InterPro"/>
</dbReference>
<dbReference type="Gene3D" id="3.40.50.150">
    <property type="entry name" value="Vaccinia Virus protein VP39"/>
    <property type="match status" value="1"/>
</dbReference>
<evidence type="ECO:0008006" key="5">
    <source>
        <dbReference type="Google" id="ProtNLM"/>
    </source>
</evidence>
<evidence type="ECO:0000256" key="3">
    <source>
        <dbReference type="ARBA" id="ARBA00022691"/>
    </source>
</evidence>
<dbReference type="InterPro" id="IPR012327">
    <property type="entry name" value="MeTrfase_D12"/>
</dbReference>
<dbReference type="InterPro" id="IPR029063">
    <property type="entry name" value="SAM-dependent_MTases_sf"/>
</dbReference>
<accession>A0A7C4L0P0</accession>
<dbReference type="SUPFAM" id="SSF53335">
    <property type="entry name" value="S-adenosyl-L-methionine-dependent methyltransferases"/>
    <property type="match status" value="1"/>
</dbReference>
<gene>
    <name evidence="4" type="ORF">ENT17_12190</name>
</gene>
<protein>
    <recommendedName>
        <fullName evidence="5">DNA adenine methylase</fullName>
    </recommendedName>
</protein>